<feature type="compositionally biased region" description="Basic and acidic residues" evidence="1">
    <location>
        <begin position="238"/>
        <end position="251"/>
    </location>
</feature>
<accession>A0A1A6ADE3</accession>
<organism evidence="2">
    <name type="scientific">Kwoniella dejecticola CBS 10117</name>
    <dbReference type="NCBI Taxonomy" id="1296121"/>
    <lineage>
        <taxon>Eukaryota</taxon>
        <taxon>Fungi</taxon>
        <taxon>Dikarya</taxon>
        <taxon>Basidiomycota</taxon>
        <taxon>Agaricomycotina</taxon>
        <taxon>Tremellomycetes</taxon>
        <taxon>Tremellales</taxon>
        <taxon>Cryptococcaceae</taxon>
        <taxon>Kwoniella</taxon>
    </lineage>
</organism>
<reference evidence="2" key="1">
    <citation type="submission" date="2013-07" db="EMBL/GenBank/DDBJ databases">
        <title>The Genome Sequence of Cryptococcus dejecticola CBS10117.</title>
        <authorList>
            <consortium name="The Broad Institute Genome Sequencing Platform"/>
            <person name="Cuomo C."/>
            <person name="Litvintseva A."/>
            <person name="Chen Y."/>
            <person name="Heitman J."/>
            <person name="Sun S."/>
            <person name="Springer D."/>
            <person name="Dromer F."/>
            <person name="Young S.K."/>
            <person name="Zeng Q."/>
            <person name="Gargeya S."/>
            <person name="Fitzgerald M."/>
            <person name="Abouelleil A."/>
            <person name="Alvarado L."/>
            <person name="Berlin A.M."/>
            <person name="Chapman S.B."/>
            <person name="Dewar J."/>
            <person name="Goldberg J."/>
            <person name="Griggs A."/>
            <person name="Gujja S."/>
            <person name="Hansen M."/>
            <person name="Howarth C."/>
            <person name="Imamovic A."/>
            <person name="Larimer J."/>
            <person name="McCowan C."/>
            <person name="Murphy C."/>
            <person name="Pearson M."/>
            <person name="Priest M."/>
            <person name="Roberts A."/>
            <person name="Saif S."/>
            <person name="Shea T."/>
            <person name="Sykes S."/>
            <person name="Wortman J."/>
            <person name="Nusbaum C."/>
            <person name="Birren B."/>
        </authorList>
    </citation>
    <scope>NUCLEOTIDE SEQUENCE [LARGE SCALE GENOMIC DNA]</scope>
    <source>
        <strain evidence="2">CBS 10117</strain>
    </source>
</reference>
<evidence type="ECO:0000313" key="4">
    <source>
        <dbReference type="Proteomes" id="UP000078595"/>
    </source>
</evidence>
<feature type="region of interest" description="Disordered" evidence="1">
    <location>
        <begin position="232"/>
        <end position="263"/>
    </location>
</feature>
<dbReference type="RefSeq" id="XP_018265917.1">
    <property type="nucleotide sequence ID" value="XM_018405636.1"/>
</dbReference>
<feature type="compositionally biased region" description="Polar residues" evidence="1">
    <location>
        <begin position="32"/>
        <end position="50"/>
    </location>
</feature>
<dbReference type="VEuPathDB" id="FungiDB:I303_02294"/>
<protein>
    <submittedName>
        <fullName evidence="2">Uncharacterized protein</fullName>
    </submittedName>
</protein>
<dbReference type="EMBL" id="CP144531">
    <property type="protein sequence ID" value="WWC59027.1"/>
    <property type="molecule type" value="Genomic_DNA"/>
</dbReference>
<dbReference type="Proteomes" id="UP000078595">
    <property type="component" value="Chromosome 2"/>
</dbReference>
<proteinExistence type="predicted"/>
<feature type="compositionally biased region" description="Polar residues" evidence="1">
    <location>
        <begin position="253"/>
        <end position="263"/>
    </location>
</feature>
<gene>
    <name evidence="2" type="ORF">I303_02294</name>
    <name evidence="3" type="ORF">I303_101573</name>
</gene>
<keyword evidence="4" id="KW-1185">Reference proteome</keyword>
<feature type="compositionally biased region" description="Basic and acidic residues" evidence="1">
    <location>
        <begin position="54"/>
        <end position="63"/>
    </location>
</feature>
<evidence type="ECO:0000313" key="3">
    <source>
        <dbReference type="EMBL" id="WWC59027.1"/>
    </source>
</evidence>
<feature type="compositionally biased region" description="Basic and acidic residues" evidence="1">
    <location>
        <begin position="107"/>
        <end position="120"/>
    </location>
</feature>
<evidence type="ECO:0000256" key="1">
    <source>
        <dbReference type="SAM" id="MobiDB-lite"/>
    </source>
</evidence>
<dbReference type="GeneID" id="28965993"/>
<feature type="region of interest" description="Disordered" evidence="1">
    <location>
        <begin position="1"/>
        <end position="154"/>
    </location>
</feature>
<reference evidence="3" key="2">
    <citation type="submission" date="2013-07" db="EMBL/GenBank/DDBJ databases">
        <authorList>
            <consortium name="The Broad Institute Genome Sequencing Platform"/>
            <person name="Cuomo C."/>
            <person name="Litvintseva A."/>
            <person name="Chen Y."/>
            <person name="Heitman J."/>
            <person name="Sun S."/>
            <person name="Springer D."/>
            <person name="Dromer F."/>
            <person name="Young S.K."/>
            <person name="Zeng Q."/>
            <person name="Gargeya S."/>
            <person name="Fitzgerald M."/>
            <person name="Abouelleil A."/>
            <person name="Alvarado L."/>
            <person name="Berlin A.M."/>
            <person name="Chapman S.B."/>
            <person name="Dewar J."/>
            <person name="Goldberg J."/>
            <person name="Griggs A."/>
            <person name="Gujja S."/>
            <person name="Hansen M."/>
            <person name="Howarth C."/>
            <person name="Imamovic A."/>
            <person name="Larimer J."/>
            <person name="McCowan C."/>
            <person name="Murphy C."/>
            <person name="Pearson M."/>
            <person name="Priest M."/>
            <person name="Roberts A."/>
            <person name="Saif S."/>
            <person name="Shea T."/>
            <person name="Sykes S."/>
            <person name="Wortman J."/>
            <person name="Nusbaum C."/>
            <person name="Birren B."/>
        </authorList>
    </citation>
    <scope>NUCLEOTIDE SEQUENCE</scope>
    <source>
        <strain evidence="3">CBS 10117</strain>
    </source>
</reference>
<dbReference type="KEGG" id="kdj:28965993"/>
<sequence length="263" mass="29571">MDPSYDSAYSRPDRSQNRYRKTLHQLLRSSPDRSNSSDADSQSYDSTFSPTRHKSYDTDELHFGDSSGGRASPIYYSRSDEDESSDDGHSGGYHGGHSAEYRGVFPSRDETPTPDRRQYLGDDESLPGPSAGYQSSFYHIDTSRGASLSPPYPLDDEAIARSILESGYKSGPNNNNSSELRQTYSTDAWGYENSPSGSRFDDYSGDIQYNDEEVELEHPRVQRYIDDRAPSWVSDLQTRVEDPGYSLKDDYSSPFSSKDSGWN</sequence>
<reference evidence="3" key="3">
    <citation type="submission" date="2024-02" db="EMBL/GenBank/DDBJ databases">
        <title>Comparative genomics of Cryptococcus and Kwoniella reveals pathogenesis evolution and contrasting modes of karyotype evolution via chromosome fusion or intercentromeric recombination.</title>
        <authorList>
            <person name="Coelho M.A."/>
            <person name="David-Palma M."/>
            <person name="Shea T."/>
            <person name="Bowers K."/>
            <person name="McGinley-Smith S."/>
            <person name="Mohammad A.W."/>
            <person name="Gnirke A."/>
            <person name="Yurkov A.M."/>
            <person name="Nowrousian M."/>
            <person name="Sun S."/>
            <person name="Cuomo C.A."/>
            <person name="Heitman J."/>
        </authorList>
    </citation>
    <scope>NUCLEOTIDE SEQUENCE</scope>
    <source>
        <strain evidence="3">CBS 10117</strain>
    </source>
</reference>
<evidence type="ECO:0000313" key="2">
    <source>
        <dbReference type="EMBL" id="OBR88075.1"/>
    </source>
</evidence>
<name>A0A1A6ADE3_9TREE</name>
<dbReference type="AlphaFoldDB" id="A0A1A6ADE3"/>
<dbReference type="EMBL" id="KI894028">
    <property type="protein sequence ID" value="OBR88075.1"/>
    <property type="molecule type" value="Genomic_DNA"/>
</dbReference>